<dbReference type="InParanoid" id="D8S5P2"/>
<dbReference type="Proteomes" id="UP000001514">
    <property type="component" value="Unassembled WGS sequence"/>
</dbReference>
<evidence type="ECO:0000313" key="5">
    <source>
        <dbReference type="EMBL" id="EFJ20206.1"/>
    </source>
</evidence>
<keyword evidence="3" id="KW-0551">Lipid droplet</keyword>
<proteinExistence type="inferred from homology"/>
<dbReference type="GO" id="GO:0016298">
    <property type="term" value="F:lipase activity"/>
    <property type="evidence" value="ECO:0007669"/>
    <property type="project" value="InterPro"/>
</dbReference>
<dbReference type="Gramene" id="EFJ20206">
    <property type="protein sequence ID" value="EFJ20206"/>
    <property type="gene ID" value="SELMODRAFT_418432"/>
</dbReference>
<keyword evidence="4" id="KW-0378">Hydrolase</keyword>
<name>D8S5P2_SELML</name>
<comment type="similarity">
    <text evidence="2">Belongs to the AB hydrolase superfamily. LDAH family.</text>
</comment>
<dbReference type="FunCoup" id="D8S5P2">
    <property type="interactions" value="3096"/>
</dbReference>
<dbReference type="PANTHER" id="PTHR13390">
    <property type="entry name" value="LIPASE"/>
    <property type="match status" value="1"/>
</dbReference>
<dbReference type="KEGG" id="smo:SELMODRAFT_418432"/>
<accession>D8S5P2</accession>
<dbReference type="AlphaFoldDB" id="D8S5P2"/>
<dbReference type="HOGENOM" id="CLU_018394_0_0_1"/>
<protein>
    <recommendedName>
        <fullName evidence="7">Lipid droplet-associated hydrolase</fullName>
    </recommendedName>
</protein>
<gene>
    <name evidence="5" type="ORF">SELMODRAFT_418432</name>
</gene>
<dbReference type="GO" id="GO:0005811">
    <property type="term" value="C:lipid droplet"/>
    <property type="evidence" value="ECO:0000318"/>
    <property type="project" value="GO_Central"/>
</dbReference>
<sequence length="318" mass="35678">MAVCRVESVCGHATELLELKPYSMPRLHIVFVPGNPGIVGFYKDYLAALSKHFEGAASITAIGHIAHTAHDYEKGKKFSLQQQIDHKAGFLEERYINSDLPTVLVGHSIGAYIILELLKRFPNKLQCVIGLHPFLKTNPDSLKQAVLKAICESSLMRATVSSLAGLLGHSPAWISRRLVKAVVGRAWGPCAVDTTCKYLLRFLTRTSELHGCQLHVHGDDRVCKGLLFLIMQLKEEVDWDFLRENHRRVCFLFGIDDHWGPLSLLEQVHERVPGLKTAVVQSEDITHDFCCTKPGSEWVARFTAERIKEVFGDDSIQK</sequence>
<dbReference type="PANTHER" id="PTHR13390:SF0">
    <property type="entry name" value="LIPID DROPLET-ASSOCIATED HYDROLASE"/>
    <property type="match status" value="1"/>
</dbReference>
<evidence type="ECO:0008006" key="7">
    <source>
        <dbReference type="Google" id="ProtNLM"/>
    </source>
</evidence>
<dbReference type="InterPro" id="IPR019363">
    <property type="entry name" value="LDAH"/>
</dbReference>
<evidence type="ECO:0000313" key="6">
    <source>
        <dbReference type="Proteomes" id="UP000001514"/>
    </source>
</evidence>
<dbReference type="Gene3D" id="3.40.50.1820">
    <property type="entry name" value="alpha/beta hydrolase"/>
    <property type="match status" value="1"/>
</dbReference>
<evidence type="ECO:0000256" key="1">
    <source>
        <dbReference type="ARBA" id="ARBA00004502"/>
    </source>
</evidence>
<keyword evidence="6" id="KW-1185">Reference proteome</keyword>
<dbReference type="InterPro" id="IPR029058">
    <property type="entry name" value="AB_hydrolase_fold"/>
</dbReference>
<dbReference type="eggNOG" id="ENOG502QUDI">
    <property type="taxonomic scope" value="Eukaryota"/>
</dbReference>
<dbReference type="OMA" id="NEGFYAH"/>
<comment type="subcellular location">
    <subcellularLocation>
        <location evidence="1">Lipid droplet</location>
    </subcellularLocation>
</comment>
<dbReference type="Pfam" id="PF10230">
    <property type="entry name" value="LIDHydrolase"/>
    <property type="match status" value="1"/>
</dbReference>
<reference evidence="5 6" key="1">
    <citation type="journal article" date="2011" name="Science">
        <title>The Selaginella genome identifies genetic changes associated with the evolution of vascular plants.</title>
        <authorList>
            <person name="Banks J.A."/>
            <person name="Nishiyama T."/>
            <person name="Hasebe M."/>
            <person name="Bowman J.L."/>
            <person name="Gribskov M."/>
            <person name="dePamphilis C."/>
            <person name="Albert V.A."/>
            <person name="Aono N."/>
            <person name="Aoyama T."/>
            <person name="Ambrose B.A."/>
            <person name="Ashton N.W."/>
            <person name="Axtell M.J."/>
            <person name="Barker E."/>
            <person name="Barker M.S."/>
            <person name="Bennetzen J.L."/>
            <person name="Bonawitz N.D."/>
            <person name="Chapple C."/>
            <person name="Cheng C."/>
            <person name="Correa L.G."/>
            <person name="Dacre M."/>
            <person name="DeBarry J."/>
            <person name="Dreyer I."/>
            <person name="Elias M."/>
            <person name="Engstrom E.M."/>
            <person name="Estelle M."/>
            <person name="Feng L."/>
            <person name="Finet C."/>
            <person name="Floyd S.K."/>
            <person name="Frommer W.B."/>
            <person name="Fujita T."/>
            <person name="Gramzow L."/>
            <person name="Gutensohn M."/>
            <person name="Harholt J."/>
            <person name="Hattori M."/>
            <person name="Heyl A."/>
            <person name="Hirai T."/>
            <person name="Hiwatashi Y."/>
            <person name="Ishikawa M."/>
            <person name="Iwata M."/>
            <person name="Karol K.G."/>
            <person name="Koehler B."/>
            <person name="Kolukisaoglu U."/>
            <person name="Kubo M."/>
            <person name="Kurata T."/>
            <person name="Lalonde S."/>
            <person name="Li K."/>
            <person name="Li Y."/>
            <person name="Litt A."/>
            <person name="Lyons E."/>
            <person name="Manning G."/>
            <person name="Maruyama T."/>
            <person name="Michael T.P."/>
            <person name="Mikami K."/>
            <person name="Miyazaki S."/>
            <person name="Morinaga S."/>
            <person name="Murata T."/>
            <person name="Mueller-Roeber B."/>
            <person name="Nelson D.R."/>
            <person name="Obara M."/>
            <person name="Oguri Y."/>
            <person name="Olmstead R.G."/>
            <person name="Onodera N."/>
            <person name="Petersen B.L."/>
            <person name="Pils B."/>
            <person name="Prigge M."/>
            <person name="Rensing S.A."/>
            <person name="Riano-Pachon D.M."/>
            <person name="Roberts A.W."/>
            <person name="Sato Y."/>
            <person name="Scheller H.V."/>
            <person name="Schulz B."/>
            <person name="Schulz C."/>
            <person name="Shakirov E.V."/>
            <person name="Shibagaki N."/>
            <person name="Shinohara N."/>
            <person name="Shippen D.E."/>
            <person name="Soerensen I."/>
            <person name="Sotooka R."/>
            <person name="Sugimoto N."/>
            <person name="Sugita M."/>
            <person name="Sumikawa N."/>
            <person name="Tanurdzic M."/>
            <person name="Theissen G."/>
            <person name="Ulvskov P."/>
            <person name="Wakazuki S."/>
            <person name="Weng J.K."/>
            <person name="Willats W.W."/>
            <person name="Wipf D."/>
            <person name="Wolf P.G."/>
            <person name="Yang L."/>
            <person name="Zimmer A.D."/>
            <person name="Zhu Q."/>
            <person name="Mitros T."/>
            <person name="Hellsten U."/>
            <person name="Loque D."/>
            <person name="Otillar R."/>
            <person name="Salamov A."/>
            <person name="Schmutz J."/>
            <person name="Shapiro H."/>
            <person name="Lindquist E."/>
            <person name="Lucas S."/>
            <person name="Rokhsar D."/>
            <person name="Grigoriev I.V."/>
        </authorList>
    </citation>
    <scope>NUCLEOTIDE SEQUENCE [LARGE SCALE GENOMIC DNA]</scope>
</reference>
<dbReference type="GO" id="GO:0019915">
    <property type="term" value="P:lipid storage"/>
    <property type="evidence" value="ECO:0000318"/>
    <property type="project" value="GO_Central"/>
</dbReference>
<dbReference type="SUPFAM" id="SSF53474">
    <property type="entry name" value="alpha/beta-Hydrolases"/>
    <property type="match status" value="1"/>
</dbReference>
<evidence type="ECO:0000256" key="3">
    <source>
        <dbReference type="ARBA" id="ARBA00022677"/>
    </source>
</evidence>
<evidence type="ECO:0000256" key="4">
    <source>
        <dbReference type="ARBA" id="ARBA00022801"/>
    </source>
</evidence>
<organism evidence="6">
    <name type="scientific">Selaginella moellendorffii</name>
    <name type="common">Spikemoss</name>
    <dbReference type="NCBI Taxonomy" id="88036"/>
    <lineage>
        <taxon>Eukaryota</taxon>
        <taxon>Viridiplantae</taxon>
        <taxon>Streptophyta</taxon>
        <taxon>Embryophyta</taxon>
        <taxon>Tracheophyta</taxon>
        <taxon>Lycopodiopsida</taxon>
        <taxon>Selaginellales</taxon>
        <taxon>Selaginellaceae</taxon>
        <taxon>Selaginella</taxon>
    </lineage>
</organism>
<dbReference type="EMBL" id="GL377603">
    <property type="protein sequence ID" value="EFJ20206.1"/>
    <property type="molecule type" value="Genomic_DNA"/>
</dbReference>
<evidence type="ECO:0000256" key="2">
    <source>
        <dbReference type="ARBA" id="ARBA00008300"/>
    </source>
</evidence>